<reference key="1">
    <citation type="journal article" date="2000" name="Nature">
        <title>Sequence and analysis of chromosome 3 of the plant Arabidopsis thaliana.</title>
        <authorList>
            <consortium name="European Union Chromosome 3 Arabidopsis Sequencing Consortium"/>
            <consortium name="Institute for Genomic Research"/>
            <consortium name="Kazusa DNA Research Institute"/>
            <person name="Salanoubat M."/>
            <person name="Lemcke K."/>
            <person name="Rieger M."/>
            <person name="Ansorge W."/>
            <person name="Unseld M."/>
            <person name="Fartmann B."/>
            <person name="Valle G."/>
            <person name="Blocker H."/>
            <person name="Perez-Alonso M."/>
            <person name="Obermaier B."/>
            <person name="Delseny M."/>
            <person name="Boutry M."/>
            <person name="Grivell L.A."/>
            <person name="Mache R."/>
            <person name="Puigdomenech P."/>
            <person name="De Simone V."/>
            <person name="Choisne N."/>
            <person name="Artiguenave F."/>
            <person name="Robert C."/>
            <person name="Brottier P."/>
            <person name="Wincker P."/>
            <person name="Cattolico L."/>
            <person name="Weissenbach J."/>
            <person name="Saurin W."/>
            <person name="Quetier F."/>
            <person name="Schafer M."/>
            <person name="Muller-Auer S."/>
            <person name="Gabel C."/>
            <person name="Fuchs M."/>
            <person name="Benes V."/>
            <person name="Wurmbach E."/>
            <person name="Drzonek H."/>
            <person name="Erfle H."/>
            <person name="Jordan N."/>
            <person name="Bangert S."/>
            <person name="Wiedelmann R."/>
            <person name="Kranz H."/>
            <person name="Voss H."/>
            <person name="Holland R."/>
            <person name="Brandt P."/>
            <person name="Nyakatura G."/>
            <person name="Vezzi A."/>
            <person name="D'Angelo M."/>
            <person name="Pallavicini A."/>
            <person name="Toppo S."/>
            <person name="Simionati B."/>
            <person name="Conrad A."/>
            <person name="Hornischer K."/>
            <person name="Kauer G."/>
            <person name="Lohnert T.H."/>
            <person name="Nordsiek G."/>
            <person name="Reichelt J."/>
            <person name="Scharfe M."/>
            <person name="Schon O."/>
            <person name="Bargues M."/>
            <person name="Terol J."/>
            <person name="Climent J."/>
            <person name="Navarro P."/>
            <person name="Collado C."/>
            <person name="Perez-Perez A."/>
            <person name="Ottenwalder B."/>
            <person name="Duchemin D."/>
            <person name="Cooke R."/>
            <person name="Laudie M."/>
            <person name="Berger-Llauro C."/>
            <person name="Purnelle B."/>
            <person name="Masuy D."/>
            <person name="de Haan M."/>
            <person name="Maarse A.C."/>
            <person name="Alcaraz J.P."/>
            <person name="Cottet A."/>
            <person name="Casacuberta E."/>
            <person name="Monfort A."/>
            <person name="Argiriou A."/>
            <person name="flores M."/>
            <person name="Liguori R."/>
            <person name="Vitale D."/>
            <person name="Mannhaupt G."/>
            <person name="Haase D."/>
            <person name="Schoof H."/>
            <person name="Rudd S."/>
            <person name="Zaccaria P."/>
            <person name="Mewes H.W."/>
            <person name="Mayer K.F."/>
            <person name="Kaul S."/>
            <person name="Town C.D."/>
            <person name="Koo H.L."/>
            <person name="Tallon L.J."/>
            <person name="Jenkins J."/>
            <person name="Rooney T."/>
            <person name="Rizzo M."/>
            <person name="Walts A."/>
            <person name="Utterback T."/>
            <person name="Fujii C.Y."/>
            <person name="Shea T.P."/>
            <person name="Creasy T.H."/>
            <person name="Haas B."/>
            <person name="Maiti R."/>
            <person name="Wu D."/>
            <person name="Peterson J."/>
            <person name="Van Aken S."/>
            <person name="Pai G."/>
            <person name="Militscher J."/>
            <person name="Sellers P."/>
            <person name="Gill J.E."/>
            <person name="Feldblyum T.V."/>
            <person name="Preuss D."/>
            <person name="Lin X."/>
            <person name="Nierman W.C."/>
            <person name="Salzberg S.L."/>
            <person name="White O."/>
            <person name="Venter J.C."/>
            <person name="Fraser C.M."/>
            <person name="Kaneko T."/>
            <person name="Nakamura Y."/>
            <person name="Sato S."/>
            <person name="Kato T."/>
            <person name="Asamizu E."/>
            <person name="Sasamoto S."/>
            <person name="Kimura T."/>
            <person name="Idesawa K."/>
            <person name="Kawashima K."/>
            <person name="Kishida Y."/>
            <person name="Kiyokawa C."/>
            <person name="Kohara M."/>
            <person name="Matsumoto M."/>
            <person name="Matsuno A."/>
            <person name="Muraki A."/>
            <person name="Nakayama S."/>
            <person name="Nakazaki N."/>
            <person name="Shinpo S."/>
            <person name="Takeuchi C."/>
            <person name="Wada T."/>
            <person name="Watanabe A."/>
            <person name="Yamada M."/>
            <person name="Yasuda M."/>
            <person name="Tabata S."/>
        </authorList>
    </citation>
    <scope>NUCLEOTIDE SEQUENCE [LARGE SCALE GENOMIC DNA]</scope>
    <source>
        <strain>cv. Columbia</strain>
    </source>
</reference>
<dbReference type="AlphaFoldDB" id="Q9LH62"/>
<evidence type="ECO:0008006" key="2">
    <source>
        <dbReference type="Google" id="ProtNLM"/>
    </source>
</evidence>
<protein>
    <recommendedName>
        <fullName evidence="2">No apical meristem-associated C-terminal domain-containing protein</fullName>
    </recommendedName>
</protein>
<sequence length="203" mass="23257">MENRLPKCCKDRWSKISEGCCKFVGSYVATTKEKTSGENDNDVMNFAHHSFHTDYKTKLTLEHVWREVMFDQKWCSSNALNVPAKQRKQNESVGDHVTVDLEGYQTRPIDVKAAKAKAKGKAKTRLTVEGDANNTMTDMQYIWGIKEKNLIFKEKPLNGKEKFLSEKNKLSNERLLESLLTKNESVSDIELALKHKLITNMLS</sequence>
<dbReference type="EMBL" id="AP002062">
    <property type="protein sequence ID" value="BAB02659.1"/>
    <property type="molecule type" value="Genomic_DNA"/>
</dbReference>
<accession>Q9LH62</accession>
<name>Q9LH62_ARATH</name>
<dbReference type="PANTHER" id="PTHR45023">
    <property type="match status" value="1"/>
</dbReference>
<organism evidence="1">
    <name type="scientific">Arabidopsis thaliana</name>
    <name type="common">Mouse-ear cress</name>
    <dbReference type="NCBI Taxonomy" id="3702"/>
    <lineage>
        <taxon>Eukaryota</taxon>
        <taxon>Viridiplantae</taxon>
        <taxon>Streptophyta</taxon>
        <taxon>Embryophyta</taxon>
        <taxon>Tracheophyta</taxon>
        <taxon>Spermatophyta</taxon>
        <taxon>Magnoliopsida</taxon>
        <taxon>eudicotyledons</taxon>
        <taxon>Gunneridae</taxon>
        <taxon>Pentapetalae</taxon>
        <taxon>rosids</taxon>
        <taxon>malvids</taxon>
        <taxon>Brassicales</taxon>
        <taxon>Brassicaceae</taxon>
        <taxon>Camelineae</taxon>
        <taxon>Arabidopsis</taxon>
    </lineage>
</organism>
<proteinExistence type="predicted"/>
<dbReference type="PANTHER" id="PTHR45023:SF4">
    <property type="entry name" value="GLYCINE-RICH PROTEIN-RELATED"/>
    <property type="match status" value="1"/>
</dbReference>
<evidence type="ECO:0000313" key="1">
    <source>
        <dbReference type="EMBL" id="BAB02659.1"/>
    </source>
</evidence>
<reference evidence="1" key="2">
    <citation type="submission" date="2000-05" db="EMBL/GenBank/DDBJ databases">
        <title>Structural Analysis of Arabidopsis thaliana Chromosome 3. III.</title>
        <authorList>
            <person name="Nakamura Y."/>
        </authorList>
    </citation>
    <scope>NUCLEOTIDE SEQUENCE</scope>
</reference>